<feature type="chain" id="PRO_5032644803" description="Leucine-rich repeat-containing N-terminal plant-type domain-containing protein" evidence="11">
    <location>
        <begin position="23"/>
        <end position="861"/>
    </location>
</feature>
<protein>
    <recommendedName>
        <fullName evidence="12">Leucine-rich repeat-containing N-terminal plant-type domain-containing protein</fullName>
    </recommendedName>
</protein>
<sequence>MSHLLRSLLYSLFLLSIFFGNGKFLATARCLDEQSSLLLQLKANLSFSLGLIPSKISSWDSNTDCCSWEGVTCDDNVGHVIGLNLSSEFISGGIDNSSSLFSLRYLQNLNLAINAFNSSPIPSGFDRLLHLTTLNLSNSGFGGQIPIEFSRLTRLVSLDLSTLFVGELPLKLEQPGLKELIQNLSELRTLSLDGVNISAPGSYWAQALSSSVPNLQVLGLSNCHLSGPLDFSLSNLRFLSDIRLDLNDISAEVPEFFANFTNLTSLSLSSCGLRGKFPEKILQLRTLQTLDVSVNPKLGGSLPEFPKGASFRMLRLSGTSFTRELPDSIGNLKFLTSLEIWSCNFYGAIPVSLVRLTKLVSLDLSSNNFSGTVPWLGLPENLAEIFLYNNRLTGSIHSVPWNRFLKLENLHLRNNSLTGTIPSSLFTLPSLKQLHLAHNQFVGPLSESSNASLSPLAVLDLSSNNLEGPIPTSFFELQNLATLLLSFNNFNGTVHLENIQKLGNLSSLDLSYNRLSVNTSVSDASLSSFPEIGVLSLASCNLTEFPSFLRINQPIIRFLDLSNNKIHGVVPNWIWNVGNGLLVHLNLSCNFLDHLEEPLPNPNYSSGLVTIDLHSNLLQGPLPILSSSAVYLDYSNNNFTSTIPANISSYLSYTIFFSVSNNRLHGEIPTSICNASYLQVLDLSNNNLSHMIPTCLGSITWTLRVLNLGHNNFKGSIPQTFPVGCGLRTLDLNGNVLEGSVPTTLGNCKMLEVLDLGNNQINDTFPFWLESLLQLRVLILRSNHFHGPIRSTKTDHTFPSLQIIDLSSNDFVGNLSSEIFLSWKAMTVEGDEIQSEHKIETVKFKFLEFSQVYYQDSDANK</sequence>
<keyword evidence="4" id="KW-0433">Leucine-rich repeat</keyword>
<evidence type="ECO:0000313" key="13">
    <source>
        <dbReference type="EMBL" id="DAD29137.1"/>
    </source>
</evidence>
<dbReference type="AlphaFoldDB" id="A0A822Y9R3"/>
<keyword evidence="9" id="KW-0472">Membrane</keyword>
<evidence type="ECO:0000256" key="10">
    <source>
        <dbReference type="ARBA" id="ARBA00023180"/>
    </source>
</evidence>
<evidence type="ECO:0000256" key="11">
    <source>
        <dbReference type="SAM" id="SignalP"/>
    </source>
</evidence>
<dbReference type="Pfam" id="PF00560">
    <property type="entry name" value="LRR_1"/>
    <property type="match status" value="9"/>
</dbReference>
<dbReference type="PANTHER" id="PTHR48061">
    <property type="entry name" value="LEUCINE-RICH REPEAT RECEPTOR PROTEIN KINASE EMS1-LIKE-RELATED"/>
    <property type="match status" value="1"/>
</dbReference>
<evidence type="ECO:0000256" key="9">
    <source>
        <dbReference type="ARBA" id="ARBA00023136"/>
    </source>
</evidence>
<accession>A0A822Y9R3</accession>
<keyword evidence="14" id="KW-1185">Reference proteome</keyword>
<keyword evidence="3" id="KW-1003">Cell membrane</keyword>
<organism evidence="13 14">
    <name type="scientific">Nelumbo nucifera</name>
    <name type="common">Sacred lotus</name>
    <dbReference type="NCBI Taxonomy" id="4432"/>
    <lineage>
        <taxon>Eukaryota</taxon>
        <taxon>Viridiplantae</taxon>
        <taxon>Streptophyta</taxon>
        <taxon>Embryophyta</taxon>
        <taxon>Tracheophyta</taxon>
        <taxon>Spermatophyta</taxon>
        <taxon>Magnoliopsida</taxon>
        <taxon>Proteales</taxon>
        <taxon>Nelumbonaceae</taxon>
        <taxon>Nelumbo</taxon>
    </lineage>
</organism>
<dbReference type="GO" id="GO:0005886">
    <property type="term" value="C:plasma membrane"/>
    <property type="evidence" value="ECO:0007669"/>
    <property type="project" value="UniProtKB-SubCell"/>
</dbReference>
<evidence type="ECO:0000256" key="6">
    <source>
        <dbReference type="ARBA" id="ARBA00022729"/>
    </source>
</evidence>
<dbReference type="InterPro" id="IPR001611">
    <property type="entry name" value="Leu-rich_rpt"/>
</dbReference>
<keyword evidence="6 11" id="KW-0732">Signal</keyword>
<feature type="signal peptide" evidence="11">
    <location>
        <begin position="1"/>
        <end position="22"/>
    </location>
</feature>
<comment type="subcellular location">
    <subcellularLocation>
        <location evidence="1">Cell membrane</location>
        <topology evidence="1">Single-pass type I membrane protein</topology>
    </subcellularLocation>
</comment>
<comment type="caution">
    <text evidence="13">The sequence shown here is derived from an EMBL/GenBank/DDBJ whole genome shotgun (WGS) entry which is preliminary data.</text>
</comment>
<dbReference type="EMBL" id="DUZY01000002">
    <property type="protein sequence ID" value="DAD29137.1"/>
    <property type="molecule type" value="Genomic_DNA"/>
</dbReference>
<feature type="domain" description="Leucine-rich repeat-containing N-terminal plant-type" evidence="12">
    <location>
        <begin position="32"/>
        <end position="74"/>
    </location>
</feature>
<comment type="similarity">
    <text evidence="2">Belongs to the RLP family.</text>
</comment>
<dbReference type="SMART" id="SM00369">
    <property type="entry name" value="LRR_TYP"/>
    <property type="match status" value="6"/>
</dbReference>
<dbReference type="Pfam" id="PF13855">
    <property type="entry name" value="LRR_8"/>
    <property type="match status" value="1"/>
</dbReference>
<dbReference type="PRINTS" id="PR00019">
    <property type="entry name" value="LEURICHRPT"/>
</dbReference>
<evidence type="ECO:0000256" key="8">
    <source>
        <dbReference type="ARBA" id="ARBA00022989"/>
    </source>
</evidence>
<evidence type="ECO:0000259" key="12">
    <source>
        <dbReference type="Pfam" id="PF08263"/>
    </source>
</evidence>
<evidence type="ECO:0000256" key="2">
    <source>
        <dbReference type="ARBA" id="ARBA00009592"/>
    </source>
</evidence>
<dbReference type="SUPFAM" id="SSF52047">
    <property type="entry name" value="RNI-like"/>
    <property type="match status" value="1"/>
</dbReference>
<dbReference type="InterPro" id="IPR013210">
    <property type="entry name" value="LRR_N_plant-typ"/>
</dbReference>
<dbReference type="InterPro" id="IPR032675">
    <property type="entry name" value="LRR_dom_sf"/>
</dbReference>
<evidence type="ECO:0000256" key="5">
    <source>
        <dbReference type="ARBA" id="ARBA00022692"/>
    </source>
</evidence>
<evidence type="ECO:0000256" key="4">
    <source>
        <dbReference type="ARBA" id="ARBA00022614"/>
    </source>
</evidence>
<reference evidence="13 14" key="1">
    <citation type="journal article" date="2020" name="Mol. Biol. Evol.">
        <title>Distinct Expression and Methylation Patterns for Genes with Different Fates following a Single Whole-Genome Duplication in Flowering Plants.</title>
        <authorList>
            <person name="Shi T."/>
            <person name="Rahmani R.S."/>
            <person name="Gugger P.F."/>
            <person name="Wang M."/>
            <person name="Li H."/>
            <person name="Zhang Y."/>
            <person name="Li Z."/>
            <person name="Wang Q."/>
            <person name="Van de Peer Y."/>
            <person name="Marchal K."/>
            <person name="Chen J."/>
        </authorList>
    </citation>
    <scope>NUCLEOTIDE SEQUENCE [LARGE SCALE GENOMIC DNA]</scope>
    <source>
        <tissue evidence="13">Leaf</tissue>
    </source>
</reference>
<dbReference type="InterPro" id="IPR046956">
    <property type="entry name" value="RLP23-like"/>
</dbReference>
<dbReference type="SUPFAM" id="SSF52058">
    <property type="entry name" value="L domain-like"/>
    <property type="match status" value="2"/>
</dbReference>
<proteinExistence type="inferred from homology"/>
<dbReference type="Pfam" id="PF08263">
    <property type="entry name" value="LRRNT_2"/>
    <property type="match status" value="1"/>
</dbReference>
<dbReference type="Proteomes" id="UP000607653">
    <property type="component" value="Unassembled WGS sequence"/>
</dbReference>
<keyword evidence="5" id="KW-0812">Transmembrane</keyword>
<evidence type="ECO:0000256" key="7">
    <source>
        <dbReference type="ARBA" id="ARBA00022737"/>
    </source>
</evidence>
<evidence type="ECO:0000313" key="14">
    <source>
        <dbReference type="Proteomes" id="UP000607653"/>
    </source>
</evidence>
<dbReference type="PANTHER" id="PTHR48061:SF2">
    <property type="entry name" value="RECEPTOR LIKE PROTEIN 30-LIKE"/>
    <property type="match status" value="1"/>
</dbReference>
<keyword evidence="10" id="KW-0325">Glycoprotein</keyword>
<keyword evidence="8" id="KW-1133">Transmembrane helix</keyword>
<dbReference type="FunFam" id="3.80.10.10:FF:000095">
    <property type="entry name" value="LRR receptor-like serine/threonine-protein kinase GSO1"/>
    <property type="match status" value="1"/>
</dbReference>
<keyword evidence="7" id="KW-0677">Repeat</keyword>
<dbReference type="Gene3D" id="3.80.10.10">
    <property type="entry name" value="Ribonuclease Inhibitor"/>
    <property type="match status" value="6"/>
</dbReference>
<evidence type="ECO:0000256" key="3">
    <source>
        <dbReference type="ARBA" id="ARBA00022475"/>
    </source>
</evidence>
<gene>
    <name evidence="13" type="ORF">HUJ06_030605</name>
</gene>
<name>A0A822Y9R3_NELNU</name>
<dbReference type="InterPro" id="IPR003591">
    <property type="entry name" value="Leu-rich_rpt_typical-subtyp"/>
</dbReference>
<evidence type="ECO:0000256" key="1">
    <source>
        <dbReference type="ARBA" id="ARBA00004251"/>
    </source>
</evidence>